<dbReference type="AlphaFoldDB" id="A0A1Y1V0A5"/>
<feature type="domain" description="Metallo-beta-lactamase" evidence="2">
    <location>
        <begin position="104"/>
        <end position="333"/>
    </location>
</feature>
<dbReference type="Pfam" id="PF12706">
    <property type="entry name" value="Lactamase_B_2"/>
    <property type="match status" value="1"/>
</dbReference>
<dbReference type="PIRSF" id="PIRSF038896">
    <property type="entry name" value="NAPE-PLD"/>
    <property type="match status" value="1"/>
</dbReference>
<dbReference type="Proteomes" id="UP000193719">
    <property type="component" value="Unassembled WGS sequence"/>
</dbReference>
<evidence type="ECO:0000256" key="1">
    <source>
        <dbReference type="PIRSR" id="PIRSR038896-50"/>
    </source>
</evidence>
<dbReference type="GO" id="GO:0070292">
    <property type="term" value="P:N-acylphosphatidylethanolamine metabolic process"/>
    <property type="evidence" value="ECO:0007669"/>
    <property type="project" value="TreeGrafter"/>
</dbReference>
<protein>
    <submittedName>
        <fullName evidence="3">Metallo-hydrolase/oxidoreductase</fullName>
    </submittedName>
</protein>
<reference evidence="3 4" key="1">
    <citation type="submission" date="2016-08" db="EMBL/GenBank/DDBJ databases">
        <title>Genomes of anaerobic fungi encode conserved fungal cellulosomes for biomass hydrolysis.</title>
        <authorList>
            <consortium name="DOE Joint Genome Institute"/>
            <person name="Haitjema C.H."/>
            <person name="Gilmore S.P."/>
            <person name="Henske J.K."/>
            <person name="Solomon K.V."/>
            <person name="De Groot R."/>
            <person name="Kuo A."/>
            <person name="Mondo S.J."/>
            <person name="Salamov A.A."/>
            <person name="Labutti K."/>
            <person name="Zhao Z."/>
            <person name="Chiniquy J."/>
            <person name="Barry K."/>
            <person name="Brewer H.M."/>
            <person name="Purvine S.O."/>
            <person name="Wright A.T."/>
            <person name="Boxma B."/>
            <person name="Van Alen T."/>
            <person name="Hackstein J.H."/>
            <person name="Baker S.E."/>
            <person name="Grigoriev I.V."/>
            <person name="O'Malley M.A."/>
        </authorList>
    </citation>
    <scope>NUCLEOTIDE SEQUENCE [LARGE SCALE GENOMIC DNA]</scope>
    <source>
        <strain evidence="4">finn</strain>
    </source>
</reference>
<dbReference type="InterPro" id="IPR036866">
    <property type="entry name" value="RibonucZ/Hydroxyglut_hydro"/>
</dbReference>
<feature type="binding site" evidence="1">
    <location>
        <position position="310"/>
    </location>
    <ligand>
        <name>an N-acyl-1,2-diacyl-sn-glycero-3-phosphoethanolamine</name>
        <dbReference type="ChEBI" id="CHEBI:62537"/>
    </ligand>
</feature>
<dbReference type="InterPro" id="IPR001279">
    <property type="entry name" value="Metallo-B-lactamas"/>
</dbReference>
<gene>
    <name evidence="3" type="ORF">BCR36DRAFT_458575</name>
</gene>
<dbReference type="EMBL" id="MCFH01000045">
    <property type="protein sequence ID" value="ORX44521.1"/>
    <property type="molecule type" value="Genomic_DNA"/>
</dbReference>
<dbReference type="OrthoDB" id="332863at2759"/>
<dbReference type="PANTHER" id="PTHR15032">
    <property type="entry name" value="N-ACYL-PHOSPHATIDYLETHANOLAMINE-HYDROLYZING PHOSPHOLIPASE D"/>
    <property type="match status" value="1"/>
</dbReference>
<dbReference type="GO" id="GO:0005737">
    <property type="term" value="C:cytoplasm"/>
    <property type="evidence" value="ECO:0007669"/>
    <property type="project" value="TreeGrafter"/>
</dbReference>
<dbReference type="GO" id="GO:0070290">
    <property type="term" value="F:N-acylphosphatidylethanolamine-specific phospholipase D activity"/>
    <property type="evidence" value="ECO:0007669"/>
    <property type="project" value="InterPro"/>
</dbReference>
<dbReference type="GO" id="GO:0008270">
    <property type="term" value="F:zinc ion binding"/>
    <property type="evidence" value="ECO:0007669"/>
    <property type="project" value="InterPro"/>
</dbReference>
<reference evidence="3 4" key="2">
    <citation type="submission" date="2016-08" db="EMBL/GenBank/DDBJ databases">
        <title>Pervasive Adenine N6-methylation of Active Genes in Fungi.</title>
        <authorList>
            <consortium name="DOE Joint Genome Institute"/>
            <person name="Mondo S.J."/>
            <person name="Dannebaum R.O."/>
            <person name="Kuo R.C."/>
            <person name="Labutti K."/>
            <person name="Haridas S."/>
            <person name="Kuo A."/>
            <person name="Salamov A."/>
            <person name="Ahrendt S.R."/>
            <person name="Lipzen A."/>
            <person name="Sullivan W."/>
            <person name="Andreopoulos W.B."/>
            <person name="Clum A."/>
            <person name="Lindquist E."/>
            <person name="Daum C."/>
            <person name="Ramamoorthy G.K."/>
            <person name="Gryganskyi A."/>
            <person name="Culley D."/>
            <person name="Magnuson J.K."/>
            <person name="James T.Y."/>
            <person name="O'Malley M.A."/>
            <person name="Stajich J.E."/>
            <person name="Spatafora J.W."/>
            <person name="Visel A."/>
            <person name="Grigoriev I.V."/>
        </authorList>
    </citation>
    <scope>NUCLEOTIDE SEQUENCE [LARGE SCALE GENOMIC DNA]</scope>
    <source>
        <strain evidence="4">finn</strain>
    </source>
</reference>
<keyword evidence="3" id="KW-0378">Hydrolase</keyword>
<evidence type="ECO:0000259" key="2">
    <source>
        <dbReference type="Pfam" id="PF12706"/>
    </source>
</evidence>
<dbReference type="SUPFAM" id="SSF56281">
    <property type="entry name" value="Metallo-hydrolase/oxidoreductase"/>
    <property type="match status" value="1"/>
</dbReference>
<dbReference type="PANTHER" id="PTHR15032:SF4">
    <property type="entry name" value="N-ACYL-PHOSPHATIDYLETHANOLAMINE-HYDROLYZING PHOSPHOLIPASE D"/>
    <property type="match status" value="1"/>
</dbReference>
<comment type="caution">
    <text evidence="3">The sequence shown here is derived from an EMBL/GenBank/DDBJ whole genome shotgun (WGS) entry which is preliminary data.</text>
</comment>
<keyword evidence="4" id="KW-1185">Reference proteome</keyword>
<evidence type="ECO:0000313" key="4">
    <source>
        <dbReference type="Proteomes" id="UP000193719"/>
    </source>
</evidence>
<name>A0A1Y1V0A5_9FUNG</name>
<feature type="binding site" evidence="1">
    <location>
        <position position="150"/>
    </location>
    <ligand>
        <name>an N-acyl-1,2-diacyl-sn-glycero-3-phosphoethanolamine</name>
        <dbReference type="ChEBI" id="CHEBI:62537"/>
    </ligand>
</feature>
<organism evidence="3 4">
    <name type="scientific">Piromyces finnis</name>
    <dbReference type="NCBI Taxonomy" id="1754191"/>
    <lineage>
        <taxon>Eukaryota</taxon>
        <taxon>Fungi</taxon>
        <taxon>Fungi incertae sedis</taxon>
        <taxon>Chytridiomycota</taxon>
        <taxon>Chytridiomycota incertae sedis</taxon>
        <taxon>Neocallimastigomycetes</taxon>
        <taxon>Neocallimastigales</taxon>
        <taxon>Neocallimastigaceae</taxon>
        <taxon>Piromyces</taxon>
    </lineage>
</organism>
<evidence type="ECO:0000313" key="3">
    <source>
        <dbReference type="EMBL" id="ORX44521.1"/>
    </source>
</evidence>
<sequence length="391" mass="45603">MYNVKKLPKKLKVISDCCPSIKKGGKFINPWPSSKSQSKKKHFFETYLRFITRRSFRKQPEEKFVKVDVDLKSLNEYSQNQNDVALQVTWLGHAATFLQINGFNILFDPLLSFRASPFPFIGPYRYRKRGFKSFSDLPQIDILIISHNHYDHLDKKTIKEMLEEEKNKQIHIFCPLGIKKWFLKHFNLENKQITEGDWWDDFEIIKNKTISEKQKIQVSFVPAQHSSRRGLFDCNKSLWGGWVIKSDDASFYFAGDTGYRAIPENCSNNERLKYPYCPLFTQIGKIYGPFDYACIPIGPSNNTNIVTPMHVDPTDAINIHKEIYSHHSIPIHWGTVANFSTIEITHDPQKLRQSMKNSGLPLEEFDVAYIGEIYRLNKKDTLKVKVNKQLQ</sequence>
<dbReference type="GO" id="GO:0070291">
    <property type="term" value="P:N-acylethanolamine metabolic process"/>
    <property type="evidence" value="ECO:0007669"/>
    <property type="project" value="TreeGrafter"/>
</dbReference>
<dbReference type="Gene3D" id="3.60.15.10">
    <property type="entry name" value="Ribonuclease Z/Hydroxyacylglutathione hydrolase-like"/>
    <property type="match status" value="1"/>
</dbReference>
<accession>A0A1Y1V0A5</accession>
<dbReference type="InterPro" id="IPR024884">
    <property type="entry name" value="NAPE-PLD"/>
</dbReference>
<proteinExistence type="predicted"/>